<evidence type="ECO:0000256" key="7">
    <source>
        <dbReference type="SAM" id="Phobius"/>
    </source>
</evidence>
<feature type="transmembrane region" description="Helical" evidence="7">
    <location>
        <begin position="778"/>
        <end position="797"/>
    </location>
</feature>
<evidence type="ECO:0000256" key="6">
    <source>
        <dbReference type="ARBA" id="ARBA00038076"/>
    </source>
</evidence>
<dbReference type="InterPro" id="IPR050250">
    <property type="entry name" value="Macrolide_Exporter_MacB"/>
</dbReference>
<sequence>MNIISKLTLRHLKENKRRTLVTIIGVIISVAMLTAVSTLAVSFMSLLQQQEMSRTGEWHVLYRNVNQEQLATIHADENTKSIILSRDEGYAYLVDGENDYKPYLFVREYNEQGFEKFPIELIEGKLPTNENELLISAHIETNGKVGYEVGESITLEIGQRTVIDYDEFLDQSSSLVTGEADVTLETLSNQHTREFTIVGIMKRPTWEPISAPGYTVLTHLSEDYLTNDEPVNASVAWNKINRSAVKNAEQLAEQLRIEQYSINKSLLRYYGVISDDNLRTTFFSLSAIIMTVIVVGSVSLIYNAFAISVSERSRHLGMLSSVGATKKQKRNSVFFEGFVIALLSIPLGLITGLAGIAVTFYFINPLIENAFGFTGNLSVVVTPMSLIIASAVSLITIFISTYIPAKRASKISAIDAIRQTMDVKMTSKKLRTSRLVRKIFGIEAEFGLKNLKRNKRRYSVVVFSLVVSIVLFLTVSFFTDQIKSTTEQRQSGFNYDIELVSLARDGEDTPFTDKFIQSIVSLEEVTSTSLVHEVSLETTLNEEQMSSEDTDYFAYLKLHVLDRENLQAYADEIGIDVSKLVRADHATGIIINHKAATPESNGIAIKPGQSIEVVYDDWEADIKTVLGDIEVVALTDQLPMGVQIGYQGEIKMVVSEETLNHLNKNNQILENRYVFNLSSDDPIATHEKLENIKTSDMYLYNNYKSRQEDELNLLLISVFIYGFITLITAISIANIFNTISTSISLRKQEFTMLKSVGMTPKGFNKMINYESIFYGIKALLYGLPISLAVMYLIYLAMDVSFEYPFEIPWLTILYTFIAVFIIVGSAMLYSGSKVKKENIIDGLKQENL</sequence>
<feature type="domain" description="ABC3 transporter permease C-terminal" evidence="8">
    <location>
        <begin position="288"/>
        <end position="412"/>
    </location>
</feature>
<evidence type="ECO:0000256" key="3">
    <source>
        <dbReference type="ARBA" id="ARBA00022692"/>
    </source>
</evidence>
<feature type="transmembrane region" description="Helical" evidence="7">
    <location>
        <begin position="809"/>
        <end position="829"/>
    </location>
</feature>
<comment type="similarity">
    <text evidence="6">Belongs to the ABC-4 integral membrane protein family.</text>
</comment>
<feature type="transmembrane region" description="Helical" evidence="7">
    <location>
        <begin position="20"/>
        <end position="47"/>
    </location>
</feature>
<evidence type="ECO:0000313" key="10">
    <source>
        <dbReference type="Proteomes" id="UP001501734"/>
    </source>
</evidence>
<feature type="transmembrane region" description="Helical" evidence="7">
    <location>
        <begin position="282"/>
        <end position="305"/>
    </location>
</feature>
<comment type="subcellular location">
    <subcellularLocation>
        <location evidence="1">Cell membrane</location>
        <topology evidence="1">Multi-pass membrane protein</topology>
    </subcellularLocation>
</comment>
<evidence type="ECO:0000313" key="9">
    <source>
        <dbReference type="EMBL" id="GAA4079389.1"/>
    </source>
</evidence>
<keyword evidence="10" id="KW-1185">Reference proteome</keyword>
<keyword evidence="4 7" id="KW-1133">Transmembrane helix</keyword>
<dbReference type="Pfam" id="PF02687">
    <property type="entry name" value="FtsX"/>
    <property type="match status" value="2"/>
</dbReference>
<evidence type="ECO:0000256" key="4">
    <source>
        <dbReference type="ARBA" id="ARBA00022989"/>
    </source>
</evidence>
<dbReference type="InterPro" id="IPR003838">
    <property type="entry name" value="ABC3_permease_C"/>
</dbReference>
<feature type="transmembrane region" description="Helical" evidence="7">
    <location>
        <begin position="458"/>
        <end position="478"/>
    </location>
</feature>
<feature type="domain" description="ABC3 transporter permease C-terminal" evidence="8">
    <location>
        <begin position="723"/>
        <end position="839"/>
    </location>
</feature>
<accession>A0ABP7W2P7</accession>
<dbReference type="EMBL" id="BAABDL010000139">
    <property type="protein sequence ID" value="GAA4079389.1"/>
    <property type="molecule type" value="Genomic_DNA"/>
</dbReference>
<keyword evidence="2" id="KW-1003">Cell membrane</keyword>
<evidence type="ECO:0000256" key="5">
    <source>
        <dbReference type="ARBA" id="ARBA00023136"/>
    </source>
</evidence>
<reference evidence="10" key="1">
    <citation type="journal article" date="2019" name="Int. J. Syst. Evol. Microbiol.">
        <title>The Global Catalogue of Microorganisms (GCM) 10K type strain sequencing project: providing services to taxonomists for standard genome sequencing and annotation.</title>
        <authorList>
            <consortium name="The Broad Institute Genomics Platform"/>
            <consortium name="The Broad Institute Genome Sequencing Center for Infectious Disease"/>
            <person name="Wu L."/>
            <person name="Ma J."/>
        </authorList>
    </citation>
    <scope>NUCLEOTIDE SEQUENCE [LARGE SCALE GENOMIC DNA]</scope>
    <source>
        <strain evidence="10">JCM 17250</strain>
    </source>
</reference>
<gene>
    <name evidence="9" type="ORF">GCM10022410_24510</name>
</gene>
<dbReference type="PANTHER" id="PTHR30572">
    <property type="entry name" value="MEMBRANE COMPONENT OF TRANSPORTER-RELATED"/>
    <property type="match status" value="1"/>
</dbReference>
<feature type="transmembrane region" description="Helical" evidence="7">
    <location>
        <begin position="713"/>
        <end position="736"/>
    </location>
</feature>
<protein>
    <submittedName>
        <fullName evidence="9">ABC transporter permease</fullName>
    </submittedName>
</protein>
<proteinExistence type="inferred from homology"/>
<dbReference type="RefSeq" id="WP_344913702.1">
    <property type="nucleotide sequence ID" value="NZ_BAABDL010000139.1"/>
</dbReference>
<dbReference type="Proteomes" id="UP001501734">
    <property type="component" value="Unassembled WGS sequence"/>
</dbReference>
<organism evidence="9 10">
    <name type="scientific">Amphibacillus indicireducens</name>
    <dbReference type="NCBI Taxonomy" id="1076330"/>
    <lineage>
        <taxon>Bacteria</taxon>
        <taxon>Bacillati</taxon>
        <taxon>Bacillota</taxon>
        <taxon>Bacilli</taxon>
        <taxon>Bacillales</taxon>
        <taxon>Bacillaceae</taxon>
        <taxon>Amphibacillus</taxon>
    </lineage>
</organism>
<evidence type="ECO:0000256" key="2">
    <source>
        <dbReference type="ARBA" id="ARBA00022475"/>
    </source>
</evidence>
<keyword evidence="3 7" id="KW-0812">Transmembrane</keyword>
<evidence type="ECO:0000259" key="8">
    <source>
        <dbReference type="Pfam" id="PF02687"/>
    </source>
</evidence>
<feature type="transmembrane region" description="Helical" evidence="7">
    <location>
        <begin position="383"/>
        <end position="403"/>
    </location>
</feature>
<evidence type="ECO:0000256" key="1">
    <source>
        <dbReference type="ARBA" id="ARBA00004651"/>
    </source>
</evidence>
<feature type="transmembrane region" description="Helical" evidence="7">
    <location>
        <begin position="333"/>
        <end position="363"/>
    </location>
</feature>
<comment type="caution">
    <text evidence="9">The sequence shown here is derived from an EMBL/GenBank/DDBJ whole genome shotgun (WGS) entry which is preliminary data.</text>
</comment>
<dbReference type="PANTHER" id="PTHR30572:SF4">
    <property type="entry name" value="ABC TRANSPORTER PERMEASE YTRF"/>
    <property type="match status" value="1"/>
</dbReference>
<keyword evidence="5 7" id="KW-0472">Membrane</keyword>
<name>A0ABP7W2P7_9BACI</name>